<keyword evidence="3" id="KW-1185">Reference proteome</keyword>
<evidence type="ECO:0000313" key="2">
    <source>
        <dbReference type="EMBL" id="KAJ7192781.1"/>
    </source>
</evidence>
<gene>
    <name evidence="2" type="ORF">GGX14DRAFT_593802</name>
</gene>
<proteinExistence type="predicted"/>
<sequence length="421" mass="45152">MSRNVIRDETGRSADGVLCQLITQGHTGLEAARGARTRGAPSRSPTASAPKPCLHPPPVLILISGLKGCFWDDSRTRASRIYFVRRARAKSPPIAIFLFENHVSNPTQCVVAAWLLRPRGIPLLGLPCICTKATRTSQLASRLQQLIAGRSLSTRALLIRITPRRRCPGAASSTAPVPGVPAAHGTPSASPHPHHRIFPQPAPVMSRDPKRRRRRQASRGGSARSPSGTGARLDGASASVPIAHAATPGQARIRPLAARFHSEERGSCSRSTWVRDSPSLLCGAAFCASLFNCNPQDHDVRIVDIENQSPLRTDARTLFLRRLRAMLCVPTVAGVLARPFLLFDVSGGRRAMPTSNITATGARSGPRACAPRRVVAPPSWDAASRDPDQSRNPSQTGVGAVHHRTTCLQLRRCTDQGGGAL</sequence>
<accession>A0AAD6Y3L3</accession>
<evidence type="ECO:0000256" key="1">
    <source>
        <dbReference type="SAM" id="MobiDB-lite"/>
    </source>
</evidence>
<evidence type="ECO:0000313" key="3">
    <source>
        <dbReference type="Proteomes" id="UP001219525"/>
    </source>
</evidence>
<dbReference type="AlphaFoldDB" id="A0AAD6Y3L3"/>
<comment type="caution">
    <text evidence="2">The sequence shown here is derived from an EMBL/GenBank/DDBJ whole genome shotgun (WGS) entry which is preliminary data.</text>
</comment>
<feature type="region of interest" description="Disordered" evidence="1">
    <location>
        <begin position="29"/>
        <end position="52"/>
    </location>
</feature>
<name>A0AAD6Y3L3_9AGAR</name>
<protein>
    <submittedName>
        <fullName evidence="2">Uncharacterized protein</fullName>
    </submittedName>
</protein>
<feature type="region of interest" description="Disordered" evidence="1">
    <location>
        <begin position="167"/>
        <end position="235"/>
    </location>
</feature>
<feature type="compositionally biased region" description="Low complexity" evidence="1">
    <location>
        <begin position="218"/>
        <end position="232"/>
    </location>
</feature>
<dbReference type="EMBL" id="JARJCW010000115">
    <property type="protein sequence ID" value="KAJ7192781.1"/>
    <property type="molecule type" value="Genomic_DNA"/>
</dbReference>
<reference evidence="2" key="1">
    <citation type="submission" date="2023-03" db="EMBL/GenBank/DDBJ databases">
        <title>Massive genome expansion in bonnet fungi (Mycena s.s.) driven by repeated elements and novel gene families across ecological guilds.</title>
        <authorList>
            <consortium name="Lawrence Berkeley National Laboratory"/>
            <person name="Harder C.B."/>
            <person name="Miyauchi S."/>
            <person name="Viragh M."/>
            <person name="Kuo A."/>
            <person name="Thoen E."/>
            <person name="Andreopoulos B."/>
            <person name="Lu D."/>
            <person name="Skrede I."/>
            <person name="Drula E."/>
            <person name="Henrissat B."/>
            <person name="Morin E."/>
            <person name="Kohler A."/>
            <person name="Barry K."/>
            <person name="LaButti K."/>
            <person name="Morin E."/>
            <person name="Salamov A."/>
            <person name="Lipzen A."/>
            <person name="Mereny Z."/>
            <person name="Hegedus B."/>
            <person name="Baldrian P."/>
            <person name="Stursova M."/>
            <person name="Weitz H."/>
            <person name="Taylor A."/>
            <person name="Grigoriev I.V."/>
            <person name="Nagy L.G."/>
            <person name="Martin F."/>
            <person name="Kauserud H."/>
        </authorList>
    </citation>
    <scope>NUCLEOTIDE SEQUENCE</scope>
    <source>
        <strain evidence="2">9144</strain>
    </source>
</reference>
<dbReference type="Proteomes" id="UP001219525">
    <property type="component" value="Unassembled WGS sequence"/>
</dbReference>
<feature type="region of interest" description="Disordered" evidence="1">
    <location>
        <begin position="377"/>
        <end position="403"/>
    </location>
</feature>
<organism evidence="2 3">
    <name type="scientific">Mycena pura</name>
    <dbReference type="NCBI Taxonomy" id="153505"/>
    <lineage>
        <taxon>Eukaryota</taxon>
        <taxon>Fungi</taxon>
        <taxon>Dikarya</taxon>
        <taxon>Basidiomycota</taxon>
        <taxon>Agaricomycotina</taxon>
        <taxon>Agaricomycetes</taxon>
        <taxon>Agaricomycetidae</taxon>
        <taxon>Agaricales</taxon>
        <taxon>Marasmiineae</taxon>
        <taxon>Mycenaceae</taxon>
        <taxon>Mycena</taxon>
    </lineage>
</organism>